<proteinExistence type="predicted"/>
<accession>A0AC60P536</accession>
<gene>
    <name evidence="1" type="ORF">HPB47_008331</name>
</gene>
<name>A0AC60P536_IXOPE</name>
<dbReference type="EMBL" id="JABSTQ010011172">
    <property type="protein sequence ID" value="KAG0414514.1"/>
    <property type="molecule type" value="Genomic_DNA"/>
</dbReference>
<sequence length="127" mass="14508">MRLALVCATLSIFIASMNSFAIVVYARPVEHWCRPPPQFSTMPADVWKNQSIPVAPDGTFSKCTRYEPLLEAGNATENRTVVFCDEWDYDLLTTGQYIVSEWNLVCKRRWLLLFTLSSTLEELSPRA</sequence>
<protein>
    <submittedName>
        <fullName evidence="1">Uncharacterized protein</fullName>
    </submittedName>
</protein>
<keyword evidence="2" id="KW-1185">Reference proteome</keyword>
<comment type="caution">
    <text evidence="1">The sequence shown here is derived from an EMBL/GenBank/DDBJ whole genome shotgun (WGS) entry which is preliminary data.</text>
</comment>
<evidence type="ECO:0000313" key="2">
    <source>
        <dbReference type="Proteomes" id="UP000805193"/>
    </source>
</evidence>
<organism evidence="1 2">
    <name type="scientific">Ixodes persulcatus</name>
    <name type="common">Taiga tick</name>
    <dbReference type="NCBI Taxonomy" id="34615"/>
    <lineage>
        <taxon>Eukaryota</taxon>
        <taxon>Metazoa</taxon>
        <taxon>Ecdysozoa</taxon>
        <taxon>Arthropoda</taxon>
        <taxon>Chelicerata</taxon>
        <taxon>Arachnida</taxon>
        <taxon>Acari</taxon>
        <taxon>Parasitiformes</taxon>
        <taxon>Ixodida</taxon>
        <taxon>Ixodoidea</taxon>
        <taxon>Ixodidae</taxon>
        <taxon>Ixodinae</taxon>
        <taxon>Ixodes</taxon>
    </lineage>
</organism>
<reference evidence="1 2" key="1">
    <citation type="journal article" date="2020" name="Cell">
        <title>Large-Scale Comparative Analyses of Tick Genomes Elucidate Their Genetic Diversity and Vector Capacities.</title>
        <authorList>
            <consortium name="Tick Genome and Microbiome Consortium (TIGMIC)"/>
            <person name="Jia N."/>
            <person name="Wang J."/>
            <person name="Shi W."/>
            <person name="Du L."/>
            <person name="Sun Y."/>
            <person name="Zhan W."/>
            <person name="Jiang J.F."/>
            <person name="Wang Q."/>
            <person name="Zhang B."/>
            <person name="Ji P."/>
            <person name="Bell-Sakyi L."/>
            <person name="Cui X.M."/>
            <person name="Yuan T.T."/>
            <person name="Jiang B.G."/>
            <person name="Yang W.F."/>
            <person name="Lam T.T."/>
            <person name="Chang Q.C."/>
            <person name="Ding S.J."/>
            <person name="Wang X.J."/>
            <person name="Zhu J.G."/>
            <person name="Ruan X.D."/>
            <person name="Zhao L."/>
            <person name="Wei J.T."/>
            <person name="Ye R.Z."/>
            <person name="Que T.C."/>
            <person name="Du C.H."/>
            <person name="Zhou Y.H."/>
            <person name="Cheng J.X."/>
            <person name="Dai P.F."/>
            <person name="Guo W.B."/>
            <person name="Han X.H."/>
            <person name="Huang E.J."/>
            <person name="Li L.F."/>
            <person name="Wei W."/>
            <person name="Gao Y.C."/>
            <person name="Liu J.Z."/>
            <person name="Shao H.Z."/>
            <person name="Wang X."/>
            <person name="Wang C.C."/>
            <person name="Yang T.C."/>
            <person name="Huo Q.B."/>
            <person name="Li W."/>
            <person name="Chen H.Y."/>
            <person name="Chen S.E."/>
            <person name="Zhou L.G."/>
            <person name="Ni X.B."/>
            <person name="Tian J.H."/>
            <person name="Sheng Y."/>
            <person name="Liu T."/>
            <person name="Pan Y.S."/>
            <person name="Xia L.Y."/>
            <person name="Li J."/>
            <person name="Zhao F."/>
            <person name="Cao W.C."/>
        </authorList>
    </citation>
    <scope>NUCLEOTIDE SEQUENCE [LARGE SCALE GENOMIC DNA]</scope>
    <source>
        <strain evidence="1">Iper-2018</strain>
    </source>
</reference>
<evidence type="ECO:0000313" key="1">
    <source>
        <dbReference type="EMBL" id="KAG0414514.1"/>
    </source>
</evidence>
<dbReference type="Proteomes" id="UP000805193">
    <property type="component" value="Unassembled WGS sequence"/>
</dbReference>